<dbReference type="EMBL" id="CP028923">
    <property type="protein sequence ID" value="QCK16934.1"/>
    <property type="molecule type" value="Genomic_DNA"/>
</dbReference>
<proteinExistence type="predicted"/>
<dbReference type="AlphaFoldDB" id="A0A4D7K873"/>
<dbReference type="Proteomes" id="UP000298616">
    <property type="component" value="Chromosome"/>
</dbReference>
<gene>
    <name evidence="3" type="ORF">DCC35_20465</name>
</gene>
<evidence type="ECO:0000256" key="2">
    <source>
        <dbReference type="SAM" id="SignalP"/>
    </source>
</evidence>
<keyword evidence="4" id="KW-1185">Reference proteome</keyword>
<feature type="chain" id="PRO_5020971598" description="PKD domain-containing protein" evidence="2">
    <location>
        <begin position="25"/>
        <end position="330"/>
    </location>
</feature>
<dbReference type="KEGG" id="fpf:DCC35_20465"/>
<name>A0A4D7K873_9BACT</name>
<evidence type="ECO:0008006" key="5">
    <source>
        <dbReference type="Google" id="ProtNLM"/>
    </source>
</evidence>
<feature type="compositionally biased region" description="Low complexity" evidence="1">
    <location>
        <begin position="37"/>
        <end position="51"/>
    </location>
</feature>
<dbReference type="PROSITE" id="PS51257">
    <property type="entry name" value="PROKAR_LIPOPROTEIN"/>
    <property type="match status" value="1"/>
</dbReference>
<feature type="signal peptide" evidence="2">
    <location>
        <begin position="1"/>
        <end position="24"/>
    </location>
</feature>
<evidence type="ECO:0000313" key="3">
    <source>
        <dbReference type="EMBL" id="QCK16934.1"/>
    </source>
</evidence>
<evidence type="ECO:0000256" key="1">
    <source>
        <dbReference type="SAM" id="MobiDB-lite"/>
    </source>
</evidence>
<reference evidence="3 4" key="1">
    <citation type="submission" date="2018-04" db="EMBL/GenBank/DDBJ databases">
        <title>Complete genome uncultured novel isolate.</title>
        <authorList>
            <person name="Merlino G."/>
        </authorList>
    </citation>
    <scope>NUCLEOTIDE SEQUENCE [LARGE SCALE GENOMIC DNA]</scope>
    <source>
        <strain evidence="4">R1DC9</strain>
    </source>
</reference>
<dbReference type="RefSeq" id="WP_137092527.1">
    <property type="nucleotide sequence ID" value="NZ_CP028923.1"/>
</dbReference>
<keyword evidence="2" id="KW-0732">Signal</keyword>
<sequence>MKTNFRIPAYFTAFLLLLATACFEESEPVNGDDPNEDNGVVDNDSTSSDSTECPELHFTYEHDSFGVYVFTADFEGIDETPFLWYVDGEPVGQIAVDSTSDTLYWQFNPGQHRVCIKANTDECSELTFCESITYDPINYGCPNLSFTKNIISSRNYEFFAEISNPDTLAWYGWMVNGEIVESEGYQHDGDNYLNYIFESEGTYEVCLITETPECPESISYCENYTIQFDDTPNDSSGTVAECRDLRFSYAKDDNDSTYTFTADFQDRDSITYSWSVYINGDYQGGKTRQAGSESGHTFTLYFQPDDDYVVCLKQVDGDCDNYQTCEEIRF</sequence>
<organism evidence="3 4">
    <name type="scientific">Mangrovivirga cuniculi</name>
    <dbReference type="NCBI Taxonomy" id="2715131"/>
    <lineage>
        <taxon>Bacteria</taxon>
        <taxon>Pseudomonadati</taxon>
        <taxon>Bacteroidota</taxon>
        <taxon>Cytophagia</taxon>
        <taxon>Cytophagales</taxon>
        <taxon>Mangrovivirgaceae</taxon>
        <taxon>Mangrovivirga</taxon>
    </lineage>
</organism>
<protein>
    <recommendedName>
        <fullName evidence="5">PKD domain-containing protein</fullName>
    </recommendedName>
</protein>
<accession>A0A4D7K873</accession>
<feature type="region of interest" description="Disordered" evidence="1">
    <location>
        <begin position="27"/>
        <end position="52"/>
    </location>
</feature>
<evidence type="ECO:0000313" key="4">
    <source>
        <dbReference type="Proteomes" id="UP000298616"/>
    </source>
</evidence>
<dbReference type="OrthoDB" id="1199198at2"/>